<dbReference type="EMBL" id="GIBP01011010">
    <property type="protein sequence ID" value="NDV39979.1"/>
    <property type="molecule type" value="Transcribed_RNA"/>
</dbReference>
<accession>A0A6B2LRY3</accession>
<name>A0A6B2LRY3_9EUKA</name>
<dbReference type="AlphaFoldDB" id="A0A6B2LRY3"/>
<organism evidence="3">
    <name type="scientific">Arcella intermedia</name>
    <dbReference type="NCBI Taxonomy" id="1963864"/>
    <lineage>
        <taxon>Eukaryota</taxon>
        <taxon>Amoebozoa</taxon>
        <taxon>Tubulinea</taxon>
        <taxon>Elardia</taxon>
        <taxon>Arcellinida</taxon>
        <taxon>Sphaerothecina</taxon>
        <taxon>Arcellidae</taxon>
        <taxon>Arcella</taxon>
    </lineage>
</organism>
<dbReference type="InterPro" id="IPR045294">
    <property type="entry name" value="Complex1_LYR_LYRM1"/>
</dbReference>
<dbReference type="GO" id="GO:0005739">
    <property type="term" value="C:mitochondrion"/>
    <property type="evidence" value="ECO:0007669"/>
    <property type="project" value="TreeGrafter"/>
</dbReference>
<dbReference type="InterPro" id="IPR040330">
    <property type="entry name" value="LYRM1"/>
</dbReference>
<proteinExistence type="inferred from homology"/>
<dbReference type="Pfam" id="PF05347">
    <property type="entry name" value="Complex1_LYR"/>
    <property type="match status" value="1"/>
</dbReference>
<reference evidence="3" key="1">
    <citation type="journal article" date="2020" name="J. Eukaryot. Microbiol.">
        <title>De novo Sequencing, Assembly and Annotation of the Transcriptome for the Free-Living Testate Amoeba Arcella intermedia.</title>
        <authorList>
            <person name="Ribeiro G.M."/>
            <person name="Porfirio-Sousa A.L."/>
            <person name="Maurer-Alcala X.X."/>
            <person name="Katz L.A."/>
            <person name="Lahr D.J.G."/>
        </authorList>
    </citation>
    <scope>NUCLEOTIDE SEQUENCE</scope>
</reference>
<evidence type="ECO:0000313" key="3">
    <source>
        <dbReference type="EMBL" id="NDV39979.1"/>
    </source>
</evidence>
<sequence length="104" mass="12575">MYRQCIDLGKRTWEGPQEEKDYILKETRYLFKKNRHLKNPNEIDLRIQEAESRIALGLHYKIPYPRMHNIIQVTPERVRRSPKNAFNNPVYMASYYNDHPEDSP</sequence>
<dbReference type="CDD" id="cd20261">
    <property type="entry name" value="Complex1_LYR_LYRM1"/>
    <property type="match status" value="1"/>
</dbReference>
<feature type="domain" description="Complex 1 LYR protein" evidence="2">
    <location>
        <begin position="1"/>
        <end position="53"/>
    </location>
</feature>
<evidence type="ECO:0000259" key="2">
    <source>
        <dbReference type="Pfam" id="PF05347"/>
    </source>
</evidence>
<protein>
    <recommendedName>
        <fullName evidence="2">Complex 1 LYR protein domain-containing protein</fullName>
    </recommendedName>
</protein>
<evidence type="ECO:0000256" key="1">
    <source>
        <dbReference type="ARBA" id="ARBA00009508"/>
    </source>
</evidence>
<dbReference type="InterPro" id="IPR008011">
    <property type="entry name" value="Complex1_LYR_dom"/>
</dbReference>
<dbReference type="PANTHER" id="PTHR14273">
    <property type="entry name" value="LYR MOTIF-CONTAINING PROTEIN 1"/>
    <property type="match status" value="1"/>
</dbReference>
<comment type="similarity">
    <text evidence="1">Belongs to the complex I LYR family.</text>
</comment>
<dbReference type="PANTHER" id="PTHR14273:SF0">
    <property type="entry name" value="LYR MOTIF-CONTAINING PROTEIN 1"/>
    <property type="match status" value="1"/>
</dbReference>